<accession>A0A7X6DBY5</accession>
<feature type="region of interest" description="Disordered" evidence="1">
    <location>
        <begin position="1"/>
        <end position="100"/>
    </location>
</feature>
<organism evidence="2 3">
    <name type="scientific">Ramlibacter lithotrophicus</name>
    <dbReference type="NCBI Taxonomy" id="2606681"/>
    <lineage>
        <taxon>Bacteria</taxon>
        <taxon>Pseudomonadati</taxon>
        <taxon>Pseudomonadota</taxon>
        <taxon>Betaproteobacteria</taxon>
        <taxon>Burkholderiales</taxon>
        <taxon>Comamonadaceae</taxon>
        <taxon>Ramlibacter</taxon>
    </lineage>
</organism>
<comment type="caution">
    <text evidence="2">The sequence shown here is derived from an EMBL/GenBank/DDBJ whole genome shotgun (WGS) entry which is preliminary data.</text>
</comment>
<gene>
    <name evidence="2" type="ORF">RAMLITH_00005</name>
</gene>
<dbReference type="Proteomes" id="UP000521868">
    <property type="component" value="Unassembled WGS sequence"/>
</dbReference>
<dbReference type="EMBL" id="VTOX01000001">
    <property type="protein sequence ID" value="NKE64188.1"/>
    <property type="molecule type" value="Genomic_DNA"/>
</dbReference>
<sequence length="100" mass="11030">MTTELTGALKDLSDQDGIQHPQPREKDAKQNPGKELPCGCNHTAAFTDKRESTGRSIDASLFTIQRLRPPASEREQPNREPASYGQENLYRGANKGVHAV</sequence>
<evidence type="ECO:0000313" key="2">
    <source>
        <dbReference type="EMBL" id="NKE64188.1"/>
    </source>
</evidence>
<evidence type="ECO:0000313" key="3">
    <source>
        <dbReference type="Proteomes" id="UP000521868"/>
    </source>
</evidence>
<name>A0A7X6DBY5_9BURK</name>
<evidence type="ECO:0000256" key="1">
    <source>
        <dbReference type="SAM" id="MobiDB-lite"/>
    </source>
</evidence>
<dbReference type="AlphaFoldDB" id="A0A7X6DBY5"/>
<keyword evidence="3" id="KW-1185">Reference proteome</keyword>
<protein>
    <submittedName>
        <fullName evidence="2">Uncharacterized protein</fullName>
    </submittedName>
</protein>
<reference evidence="2 3" key="1">
    <citation type="journal article" date="2020" name="Nature">
        <title>Bacterial chemolithoautotrophy via manganese oxidation.</title>
        <authorList>
            <person name="Yu H."/>
            <person name="Leadbetter J.R."/>
        </authorList>
    </citation>
    <scope>NUCLEOTIDE SEQUENCE [LARGE SCALE GENOMIC DNA]</scope>
    <source>
        <strain evidence="2 3">RBP-1</strain>
    </source>
</reference>
<proteinExistence type="predicted"/>